<comment type="caution">
    <text evidence="1">The sequence shown here is derived from an EMBL/GenBank/DDBJ whole genome shotgun (WGS) entry which is preliminary data.</text>
</comment>
<dbReference type="EMBL" id="AZGQ01000004">
    <property type="protein sequence ID" value="ETA83925.1"/>
    <property type="molecule type" value="Genomic_DNA"/>
</dbReference>
<accession>V7ICI2</accession>
<name>V7ICI2_EIKCO</name>
<reference evidence="1 2" key="1">
    <citation type="submission" date="2013-11" db="EMBL/GenBank/DDBJ databases">
        <title>The Genome Sequence of Eikenella corrodens CC92I.</title>
        <authorList>
            <consortium name="The Broad Institute Genomics Platform"/>
            <person name="Earl A."/>
            <person name="Allen-Vercoe E."/>
            <person name="Daigneault M."/>
            <person name="Young S.K."/>
            <person name="Zeng Q."/>
            <person name="Gargeya S."/>
            <person name="Fitzgerald M."/>
            <person name="Abouelleil A."/>
            <person name="Alvarado L."/>
            <person name="Chapman S.B."/>
            <person name="Gainer-Dewar J."/>
            <person name="Goldberg J."/>
            <person name="Griggs A."/>
            <person name="Gujja S."/>
            <person name="Hansen M."/>
            <person name="Howarth C."/>
            <person name="Imamovic A."/>
            <person name="Ireland A."/>
            <person name="Larimer J."/>
            <person name="McCowan C."/>
            <person name="Murphy C."/>
            <person name="Pearson M."/>
            <person name="Poon T.W."/>
            <person name="Priest M."/>
            <person name="Roberts A."/>
            <person name="Saif S."/>
            <person name="Shea T."/>
            <person name="Sykes S."/>
            <person name="Wortman J."/>
            <person name="Nusbaum C."/>
            <person name="Birren B."/>
        </authorList>
    </citation>
    <scope>NUCLEOTIDE SEQUENCE [LARGE SCALE GENOMIC DNA]</scope>
    <source>
        <strain evidence="1 2">CC92I</strain>
    </source>
</reference>
<dbReference type="RefSeq" id="WP_023887173.1">
    <property type="nucleotide sequence ID" value="NZ_KI635562.1"/>
</dbReference>
<sequence>MPITKTANPPSFVLSQPVIGKTAELEKAIVVILTQIAGKYGRTFPQGSIAVCAHRLANLCGTPIIKSKEINAHLNTARKSIAGLAKIKPPSNHSELADYYLRRGLSHMEAAIQAANIPTHANGAKVKFRLQSIWKTVYYLLHIELSAQYAATIYRRIWRHEIEGDIDEDPKDRTISNILNIPARKRLKEQVMRERESEDEVARLRANALRNSGMPAVPALSTEAAIRQVRQVFDEMEDREAAGILRLETDRILLEFGIE</sequence>
<keyword evidence="2" id="KW-1185">Reference proteome</keyword>
<dbReference type="Proteomes" id="UP000018554">
    <property type="component" value="Unassembled WGS sequence"/>
</dbReference>
<dbReference type="HOGENOM" id="CLU_1072548_0_0_4"/>
<gene>
    <name evidence="1" type="ORF">HMPREF1177_01127</name>
</gene>
<protein>
    <submittedName>
        <fullName evidence="1">Uncharacterized protein</fullName>
    </submittedName>
</protein>
<evidence type="ECO:0000313" key="2">
    <source>
        <dbReference type="Proteomes" id="UP000018554"/>
    </source>
</evidence>
<evidence type="ECO:0000313" key="1">
    <source>
        <dbReference type="EMBL" id="ETA83925.1"/>
    </source>
</evidence>
<proteinExistence type="predicted"/>
<dbReference type="AlphaFoldDB" id="V7ICI2"/>
<organism evidence="1 2">
    <name type="scientific">Eikenella corrodens CC92I</name>
    <dbReference type="NCBI Taxonomy" id="1073362"/>
    <lineage>
        <taxon>Bacteria</taxon>
        <taxon>Pseudomonadati</taxon>
        <taxon>Pseudomonadota</taxon>
        <taxon>Betaproteobacteria</taxon>
        <taxon>Neisseriales</taxon>
        <taxon>Neisseriaceae</taxon>
        <taxon>Eikenella</taxon>
    </lineage>
</organism>